<evidence type="ECO:0000313" key="2">
    <source>
        <dbReference type="Proteomes" id="UP001060215"/>
    </source>
</evidence>
<reference evidence="1 2" key="1">
    <citation type="journal article" date="2022" name="Plant J.">
        <title>Chromosome-level genome of Camellia lanceoleosa provides a valuable resource for understanding genome evolution and self-incompatibility.</title>
        <authorList>
            <person name="Gong W."/>
            <person name="Xiao S."/>
            <person name="Wang L."/>
            <person name="Liao Z."/>
            <person name="Chang Y."/>
            <person name="Mo W."/>
            <person name="Hu G."/>
            <person name="Li W."/>
            <person name="Zhao G."/>
            <person name="Zhu H."/>
            <person name="Hu X."/>
            <person name="Ji K."/>
            <person name="Xiang X."/>
            <person name="Song Q."/>
            <person name="Yuan D."/>
            <person name="Jin S."/>
            <person name="Zhang L."/>
        </authorList>
    </citation>
    <scope>NUCLEOTIDE SEQUENCE [LARGE SCALE GENOMIC DNA]</scope>
    <source>
        <strain evidence="1">SQ_2022a</strain>
    </source>
</reference>
<comment type="caution">
    <text evidence="1">The sequence shown here is derived from an EMBL/GenBank/DDBJ whole genome shotgun (WGS) entry which is preliminary data.</text>
</comment>
<sequence length="262" mass="28970">MYCLDNVFPSLEIQEVDQLETAKRSLSSGFQVVASPSTAQSCSLKIEEQNSVGIALEHSSPEAPSPSSVMDLHATGSHGGDGLQAQRDWEQIKVPGLRQSMSMSDLVNHIGHGISERIASGNSPCRREALEFLAQSSMASLVQKLVTKQSVKYIIPTFNKLHPLNPMPPLFTLPHLTEPKPLHPHNHNVNLDSDSGSSLSTPIFPSFPFGFSLNPISSTGYVPFVASDTPMMIWADSVKKKRKRKMNKHKYRKLRKRLSKQT</sequence>
<proteinExistence type="predicted"/>
<dbReference type="Proteomes" id="UP001060215">
    <property type="component" value="Chromosome 1"/>
</dbReference>
<protein>
    <submittedName>
        <fullName evidence="1">Uncharacterized protein</fullName>
    </submittedName>
</protein>
<organism evidence="1 2">
    <name type="scientific">Camellia lanceoleosa</name>
    <dbReference type="NCBI Taxonomy" id="1840588"/>
    <lineage>
        <taxon>Eukaryota</taxon>
        <taxon>Viridiplantae</taxon>
        <taxon>Streptophyta</taxon>
        <taxon>Embryophyta</taxon>
        <taxon>Tracheophyta</taxon>
        <taxon>Spermatophyta</taxon>
        <taxon>Magnoliopsida</taxon>
        <taxon>eudicotyledons</taxon>
        <taxon>Gunneridae</taxon>
        <taxon>Pentapetalae</taxon>
        <taxon>asterids</taxon>
        <taxon>Ericales</taxon>
        <taxon>Theaceae</taxon>
        <taxon>Camellia</taxon>
    </lineage>
</organism>
<gene>
    <name evidence="1" type="ORF">LOK49_LG01G04111</name>
</gene>
<accession>A0ACC0J1U6</accession>
<dbReference type="EMBL" id="CM045758">
    <property type="protein sequence ID" value="KAI8031471.1"/>
    <property type="molecule type" value="Genomic_DNA"/>
</dbReference>
<name>A0ACC0J1U6_9ERIC</name>
<evidence type="ECO:0000313" key="1">
    <source>
        <dbReference type="EMBL" id="KAI8031471.1"/>
    </source>
</evidence>
<keyword evidence="2" id="KW-1185">Reference proteome</keyword>